<dbReference type="SUPFAM" id="SSF57256">
    <property type="entry name" value="Elafin-like"/>
    <property type="match status" value="1"/>
</dbReference>
<organism evidence="1 2">
    <name type="scientific">Paramuricea clavata</name>
    <name type="common">Red gorgonian</name>
    <name type="synonym">Violescent sea-whip</name>
    <dbReference type="NCBI Taxonomy" id="317549"/>
    <lineage>
        <taxon>Eukaryota</taxon>
        <taxon>Metazoa</taxon>
        <taxon>Cnidaria</taxon>
        <taxon>Anthozoa</taxon>
        <taxon>Octocorallia</taxon>
        <taxon>Malacalcyonacea</taxon>
        <taxon>Plexauridae</taxon>
        <taxon>Paramuricea</taxon>
    </lineage>
</organism>
<comment type="caution">
    <text evidence="1">The sequence shown here is derived from an EMBL/GenBank/DDBJ whole genome shotgun (WGS) entry which is preliminary data.</text>
</comment>
<dbReference type="SMART" id="SM00584">
    <property type="entry name" value="TLDc"/>
    <property type="match status" value="1"/>
</dbReference>
<proteinExistence type="predicted"/>
<dbReference type="Pfam" id="PF00095">
    <property type="entry name" value="WAP"/>
    <property type="match status" value="1"/>
</dbReference>
<gene>
    <name evidence="1" type="ORF">PACLA_8A035086</name>
</gene>
<dbReference type="AlphaFoldDB" id="A0A6S7IU00"/>
<dbReference type="SUPFAM" id="SSF49899">
    <property type="entry name" value="Concanavalin A-like lectins/glucanases"/>
    <property type="match status" value="1"/>
</dbReference>
<dbReference type="InterPro" id="IPR013320">
    <property type="entry name" value="ConA-like_dom_sf"/>
</dbReference>
<dbReference type="EMBL" id="CACRXK020012168">
    <property type="protein sequence ID" value="CAB4022805.1"/>
    <property type="molecule type" value="Genomic_DNA"/>
</dbReference>
<dbReference type="SMART" id="SM00217">
    <property type="entry name" value="WAP"/>
    <property type="match status" value="1"/>
</dbReference>
<dbReference type="CDD" id="cd00199">
    <property type="entry name" value="WAP"/>
    <property type="match status" value="1"/>
</dbReference>
<sequence>MSEPSWCLIGAFVIIFQQIAPIASQTQKLGKCPIAPVKPECPPPVILCSIDVECRGSQKCCDDGCSGSECREAEDLRKNLLLYYDFDNMTQTHVYDRSGNGRYARMYSTNIVEEEGKCNKSITFNSQPLHITEVASPNATSVKRSSLQITVAVWILLYEGKGKRTIFTSFHASKEKKFLYFGIYKDDYLRWFATSENSCKTFEKASQLKVGAWQHVAVSYNYTNGITTCNFFVNGTLFEGKGNNKDSKLTAKNTPLGISPFIGSVNSQGGEPLNGFMDEFYIFDKALSKEEIQNLMNDTCKTNQHATTRANPRTTAPLPLLLESNILSGETLDYGQFLKRWIGGNNTWKLCWRATRDGWAAKTFHSNCDYKKRTVTLVKVGQYVFGGYATASWEGFRRWKKAGGSFIFSLRNKENLPPFTAPLKDENTWHAIYADHRYGPIFGYGHDLYIADNAISSAPSHSSTYFNTTYQPPSGISGKVIKILAGTFRFSPSQVEVFYLV</sequence>
<dbReference type="InterPro" id="IPR008197">
    <property type="entry name" value="WAP_dom"/>
</dbReference>
<dbReference type="Gene3D" id="2.60.120.200">
    <property type="match status" value="1"/>
</dbReference>
<evidence type="ECO:0000313" key="1">
    <source>
        <dbReference type="EMBL" id="CAB4022805.1"/>
    </source>
</evidence>
<protein>
    <submittedName>
        <fullName evidence="1">Fibropellin-1, partial</fullName>
    </submittedName>
</protein>
<dbReference type="OrthoDB" id="6142220at2759"/>
<dbReference type="Proteomes" id="UP001152795">
    <property type="component" value="Unassembled WGS sequence"/>
</dbReference>
<dbReference type="PROSITE" id="PS51390">
    <property type="entry name" value="WAP"/>
    <property type="match status" value="1"/>
</dbReference>
<reference evidence="1" key="1">
    <citation type="submission" date="2020-04" db="EMBL/GenBank/DDBJ databases">
        <authorList>
            <person name="Alioto T."/>
            <person name="Alioto T."/>
            <person name="Gomez Garrido J."/>
        </authorList>
    </citation>
    <scope>NUCLEOTIDE SEQUENCE</scope>
    <source>
        <strain evidence="1">A484AB</strain>
    </source>
</reference>
<name>A0A6S7IU00_PARCT</name>
<dbReference type="InterPro" id="IPR006571">
    <property type="entry name" value="TLDc_dom"/>
</dbReference>
<dbReference type="GO" id="GO:0030414">
    <property type="term" value="F:peptidase inhibitor activity"/>
    <property type="evidence" value="ECO:0007669"/>
    <property type="project" value="InterPro"/>
</dbReference>
<dbReference type="Pfam" id="PF13385">
    <property type="entry name" value="Laminin_G_3"/>
    <property type="match status" value="1"/>
</dbReference>
<keyword evidence="2" id="KW-1185">Reference proteome</keyword>
<dbReference type="InterPro" id="IPR036645">
    <property type="entry name" value="Elafin-like_sf"/>
</dbReference>
<dbReference type="PROSITE" id="PS51886">
    <property type="entry name" value="TLDC"/>
    <property type="match status" value="1"/>
</dbReference>
<evidence type="ECO:0000313" key="2">
    <source>
        <dbReference type="Proteomes" id="UP001152795"/>
    </source>
</evidence>
<dbReference type="Pfam" id="PF07534">
    <property type="entry name" value="TLD"/>
    <property type="match status" value="1"/>
</dbReference>
<dbReference type="GO" id="GO:0005576">
    <property type="term" value="C:extracellular region"/>
    <property type="evidence" value="ECO:0007669"/>
    <property type="project" value="InterPro"/>
</dbReference>
<accession>A0A6S7IU00</accession>
<dbReference type="Gene3D" id="4.10.75.10">
    <property type="entry name" value="Elafin-like"/>
    <property type="match status" value="1"/>
</dbReference>